<proteinExistence type="inferred from homology"/>
<evidence type="ECO:0000259" key="7">
    <source>
        <dbReference type="Pfam" id="PF20684"/>
    </source>
</evidence>
<name>A0A8K0SSJ3_9HYPO</name>
<evidence type="ECO:0000313" key="8">
    <source>
        <dbReference type="EMBL" id="KAH7313955.1"/>
    </source>
</evidence>
<comment type="caution">
    <text evidence="8">The sequence shown here is derived from an EMBL/GenBank/DDBJ whole genome shotgun (WGS) entry which is preliminary data.</text>
</comment>
<keyword evidence="9" id="KW-1185">Reference proteome</keyword>
<dbReference type="PANTHER" id="PTHR33048">
    <property type="entry name" value="PTH11-LIKE INTEGRAL MEMBRANE PROTEIN (AFU_ORTHOLOGUE AFUA_5G11245)"/>
    <property type="match status" value="1"/>
</dbReference>
<feature type="transmembrane region" description="Helical" evidence="6">
    <location>
        <begin position="50"/>
        <end position="73"/>
    </location>
</feature>
<evidence type="ECO:0000313" key="9">
    <source>
        <dbReference type="Proteomes" id="UP000813444"/>
    </source>
</evidence>
<reference evidence="8" key="1">
    <citation type="journal article" date="2021" name="Nat. Commun.">
        <title>Genetic determinants of endophytism in the Arabidopsis root mycobiome.</title>
        <authorList>
            <person name="Mesny F."/>
            <person name="Miyauchi S."/>
            <person name="Thiergart T."/>
            <person name="Pickel B."/>
            <person name="Atanasova L."/>
            <person name="Karlsson M."/>
            <person name="Huettel B."/>
            <person name="Barry K.W."/>
            <person name="Haridas S."/>
            <person name="Chen C."/>
            <person name="Bauer D."/>
            <person name="Andreopoulos W."/>
            <person name="Pangilinan J."/>
            <person name="LaButti K."/>
            <person name="Riley R."/>
            <person name="Lipzen A."/>
            <person name="Clum A."/>
            <person name="Drula E."/>
            <person name="Henrissat B."/>
            <person name="Kohler A."/>
            <person name="Grigoriev I.V."/>
            <person name="Martin F.M."/>
            <person name="Hacquard S."/>
        </authorList>
    </citation>
    <scope>NUCLEOTIDE SEQUENCE</scope>
    <source>
        <strain evidence="8">MPI-CAGE-CH-0235</strain>
    </source>
</reference>
<comment type="similarity">
    <text evidence="5">Belongs to the SAT4 family.</text>
</comment>
<evidence type="ECO:0000256" key="1">
    <source>
        <dbReference type="ARBA" id="ARBA00004141"/>
    </source>
</evidence>
<dbReference type="Proteomes" id="UP000813444">
    <property type="component" value="Unassembled WGS sequence"/>
</dbReference>
<dbReference type="InterPro" id="IPR049326">
    <property type="entry name" value="Rhodopsin_dom_fungi"/>
</dbReference>
<dbReference type="EMBL" id="JAGPNK010000009">
    <property type="protein sequence ID" value="KAH7313955.1"/>
    <property type="molecule type" value="Genomic_DNA"/>
</dbReference>
<sequence>MWNIRATDMPRILYLFSYVPLLYAKSMGLAKYFLCVQLKRIFCQAVRGPVWWALQMTIVINTLFYAIIFIIFLCQCIPREKIWDNTFDGVCIDYAASFVACRAINLVLDIGILAVPIWAVWHLQMTFKHKIKPLLLFAIVLDLRDSHRFHGLSISHYHWR</sequence>
<feature type="domain" description="Rhodopsin" evidence="7">
    <location>
        <begin position="1"/>
        <end position="139"/>
    </location>
</feature>
<protein>
    <recommendedName>
        <fullName evidence="7">Rhodopsin domain-containing protein</fullName>
    </recommendedName>
</protein>
<organism evidence="8 9">
    <name type="scientific">Stachybotrys elegans</name>
    <dbReference type="NCBI Taxonomy" id="80388"/>
    <lineage>
        <taxon>Eukaryota</taxon>
        <taxon>Fungi</taxon>
        <taxon>Dikarya</taxon>
        <taxon>Ascomycota</taxon>
        <taxon>Pezizomycotina</taxon>
        <taxon>Sordariomycetes</taxon>
        <taxon>Hypocreomycetidae</taxon>
        <taxon>Hypocreales</taxon>
        <taxon>Stachybotryaceae</taxon>
        <taxon>Stachybotrys</taxon>
    </lineage>
</organism>
<comment type="subcellular location">
    <subcellularLocation>
        <location evidence="1">Membrane</location>
        <topology evidence="1">Multi-pass membrane protein</topology>
    </subcellularLocation>
</comment>
<dbReference type="InterPro" id="IPR052337">
    <property type="entry name" value="SAT4-like"/>
</dbReference>
<evidence type="ECO:0000256" key="4">
    <source>
        <dbReference type="ARBA" id="ARBA00023136"/>
    </source>
</evidence>
<accession>A0A8K0SSJ3</accession>
<dbReference type="Pfam" id="PF20684">
    <property type="entry name" value="Fung_rhodopsin"/>
    <property type="match status" value="1"/>
</dbReference>
<keyword evidence="3 6" id="KW-1133">Transmembrane helix</keyword>
<feature type="transmembrane region" description="Helical" evidence="6">
    <location>
        <begin position="12"/>
        <end position="30"/>
    </location>
</feature>
<evidence type="ECO:0000256" key="2">
    <source>
        <dbReference type="ARBA" id="ARBA00022692"/>
    </source>
</evidence>
<evidence type="ECO:0000256" key="5">
    <source>
        <dbReference type="ARBA" id="ARBA00038359"/>
    </source>
</evidence>
<dbReference type="OrthoDB" id="5342292at2759"/>
<dbReference type="PANTHER" id="PTHR33048:SF47">
    <property type="entry name" value="INTEGRAL MEMBRANE PROTEIN-RELATED"/>
    <property type="match status" value="1"/>
</dbReference>
<gene>
    <name evidence="8" type="ORF">B0I35DRAFT_436162</name>
</gene>
<evidence type="ECO:0000256" key="3">
    <source>
        <dbReference type="ARBA" id="ARBA00022989"/>
    </source>
</evidence>
<keyword evidence="4 6" id="KW-0472">Membrane</keyword>
<evidence type="ECO:0000256" key="6">
    <source>
        <dbReference type="SAM" id="Phobius"/>
    </source>
</evidence>
<dbReference type="GO" id="GO:0016020">
    <property type="term" value="C:membrane"/>
    <property type="evidence" value="ECO:0007669"/>
    <property type="project" value="UniProtKB-SubCell"/>
</dbReference>
<keyword evidence="2 6" id="KW-0812">Transmembrane</keyword>
<dbReference type="AlphaFoldDB" id="A0A8K0SSJ3"/>